<dbReference type="SMART" id="SM00343">
    <property type="entry name" value="ZnF_C2HC"/>
    <property type="match status" value="2"/>
</dbReference>
<dbReference type="SUPFAM" id="SSF159042">
    <property type="entry name" value="Plus3-like"/>
    <property type="match status" value="1"/>
</dbReference>
<evidence type="ECO:0000259" key="4">
    <source>
        <dbReference type="PROSITE" id="PS51360"/>
    </source>
</evidence>
<dbReference type="SMART" id="SM00719">
    <property type="entry name" value="Plus3"/>
    <property type="match status" value="1"/>
</dbReference>
<feature type="region of interest" description="Disordered" evidence="2">
    <location>
        <begin position="232"/>
        <end position="289"/>
    </location>
</feature>
<dbReference type="InterPro" id="IPR036128">
    <property type="entry name" value="Plus3-like_sf"/>
</dbReference>
<evidence type="ECO:0000256" key="2">
    <source>
        <dbReference type="SAM" id="MobiDB-lite"/>
    </source>
</evidence>
<keyword evidence="1" id="KW-0862">Zinc</keyword>
<dbReference type="InterPro" id="IPR004343">
    <property type="entry name" value="Plus-3_dom"/>
</dbReference>
<dbReference type="SUPFAM" id="SSF57756">
    <property type="entry name" value="Retrovirus zinc finger-like domains"/>
    <property type="match status" value="1"/>
</dbReference>
<dbReference type="GO" id="GO:0008270">
    <property type="term" value="F:zinc ion binding"/>
    <property type="evidence" value="ECO:0007669"/>
    <property type="project" value="UniProtKB-KW"/>
</dbReference>
<dbReference type="PROSITE" id="PS50158">
    <property type="entry name" value="ZF_CCHC"/>
    <property type="match status" value="1"/>
</dbReference>
<keyword evidence="6" id="KW-1185">Reference proteome</keyword>
<dbReference type="Pfam" id="PF03126">
    <property type="entry name" value="Plus-3"/>
    <property type="match status" value="1"/>
</dbReference>
<dbReference type="Gene3D" id="4.10.60.10">
    <property type="entry name" value="Zinc finger, CCHC-type"/>
    <property type="match status" value="1"/>
</dbReference>
<accession>A0ABD3SVS2</accession>
<feature type="region of interest" description="Disordered" evidence="2">
    <location>
        <begin position="107"/>
        <end position="188"/>
    </location>
</feature>
<keyword evidence="1" id="KW-0863">Zinc-finger</keyword>
<feature type="domain" description="CCHC-type" evidence="3">
    <location>
        <begin position="574"/>
        <end position="589"/>
    </location>
</feature>
<dbReference type="InterPro" id="IPR036875">
    <property type="entry name" value="Znf_CCHC_sf"/>
</dbReference>
<evidence type="ECO:0000259" key="3">
    <source>
        <dbReference type="PROSITE" id="PS50158"/>
    </source>
</evidence>
<feature type="domain" description="Plus3" evidence="4">
    <location>
        <begin position="698"/>
        <end position="827"/>
    </location>
</feature>
<keyword evidence="1" id="KW-0479">Metal-binding</keyword>
<dbReference type="PANTHER" id="PTHR38940:SF4">
    <property type="entry name" value="OS01G0775100 PROTEIN"/>
    <property type="match status" value="1"/>
</dbReference>
<dbReference type="PANTHER" id="PTHR38940">
    <property type="entry name" value="PLUS3 DOMAIN-CONTAINING PROTEIN"/>
    <property type="match status" value="1"/>
</dbReference>
<evidence type="ECO:0000313" key="6">
    <source>
        <dbReference type="Proteomes" id="UP001634393"/>
    </source>
</evidence>
<feature type="compositionally biased region" description="Basic and acidic residues" evidence="2">
    <location>
        <begin position="261"/>
        <end position="272"/>
    </location>
</feature>
<reference evidence="5 6" key="1">
    <citation type="submission" date="2024-12" db="EMBL/GenBank/DDBJ databases">
        <title>The unique morphological basis and parallel evolutionary history of personate flowers in Penstemon.</title>
        <authorList>
            <person name="Depatie T.H."/>
            <person name="Wessinger C.A."/>
        </authorList>
    </citation>
    <scope>NUCLEOTIDE SEQUENCE [LARGE SCALE GENOMIC DNA]</scope>
    <source>
        <strain evidence="5">WTNN_2</strain>
        <tissue evidence="5">Leaf</tissue>
    </source>
</reference>
<feature type="compositionally biased region" description="Polar residues" evidence="2">
    <location>
        <begin position="241"/>
        <end position="258"/>
    </location>
</feature>
<dbReference type="AlphaFoldDB" id="A0ABD3SVS2"/>
<evidence type="ECO:0008006" key="7">
    <source>
        <dbReference type="Google" id="ProtNLM"/>
    </source>
</evidence>
<evidence type="ECO:0000313" key="5">
    <source>
        <dbReference type="EMBL" id="KAL3828726.1"/>
    </source>
</evidence>
<dbReference type="EMBL" id="JBJXBP010000005">
    <property type="protein sequence ID" value="KAL3828726.1"/>
    <property type="molecule type" value="Genomic_DNA"/>
</dbReference>
<gene>
    <name evidence="5" type="ORF">ACJIZ3_017528</name>
</gene>
<comment type="caution">
    <text evidence="5">The sequence shown here is derived from an EMBL/GenBank/DDBJ whole genome shotgun (WGS) entry which is preliminary data.</text>
</comment>
<evidence type="ECO:0000256" key="1">
    <source>
        <dbReference type="PROSITE-ProRule" id="PRU00047"/>
    </source>
</evidence>
<feature type="compositionally biased region" description="Basic and acidic residues" evidence="2">
    <location>
        <begin position="116"/>
        <end position="134"/>
    </location>
</feature>
<dbReference type="InterPro" id="IPR001878">
    <property type="entry name" value="Znf_CCHC"/>
</dbReference>
<feature type="compositionally biased region" description="Acidic residues" evidence="2">
    <location>
        <begin position="135"/>
        <end position="147"/>
    </location>
</feature>
<dbReference type="PROSITE" id="PS51360">
    <property type="entry name" value="PLUS3"/>
    <property type="match status" value="1"/>
</dbReference>
<organism evidence="5 6">
    <name type="scientific">Penstemon smallii</name>
    <dbReference type="NCBI Taxonomy" id="265156"/>
    <lineage>
        <taxon>Eukaryota</taxon>
        <taxon>Viridiplantae</taxon>
        <taxon>Streptophyta</taxon>
        <taxon>Embryophyta</taxon>
        <taxon>Tracheophyta</taxon>
        <taxon>Spermatophyta</taxon>
        <taxon>Magnoliopsida</taxon>
        <taxon>eudicotyledons</taxon>
        <taxon>Gunneridae</taxon>
        <taxon>Pentapetalae</taxon>
        <taxon>asterids</taxon>
        <taxon>lamiids</taxon>
        <taxon>Lamiales</taxon>
        <taxon>Plantaginaceae</taxon>
        <taxon>Cheloneae</taxon>
        <taxon>Penstemon</taxon>
    </lineage>
</organism>
<name>A0ABD3SVS2_9LAMI</name>
<proteinExistence type="predicted"/>
<dbReference type="Gene3D" id="3.90.70.200">
    <property type="entry name" value="Plus-3 domain"/>
    <property type="match status" value="1"/>
</dbReference>
<dbReference type="Proteomes" id="UP001634393">
    <property type="component" value="Unassembled WGS sequence"/>
</dbReference>
<feature type="compositionally biased region" description="Basic and acidic residues" evidence="2">
    <location>
        <begin position="171"/>
        <end position="180"/>
    </location>
</feature>
<protein>
    <recommendedName>
        <fullName evidence="7">CCHC-type domain-containing protein</fullName>
    </recommendedName>
</protein>
<feature type="compositionally biased region" description="Polar residues" evidence="2">
    <location>
        <begin position="148"/>
        <end position="166"/>
    </location>
</feature>
<sequence length="828" mass="91820">MNINMEEIDLGLALGPTNRNSSGAGAGAGAGAGVNANLKVDMTFAASDPLSELVWSPHNGLSLKCAESDLADKRPFHLWDEGQSSKCLSISQSIGSKACGDEKIVDEGNLVNSPEGSHRPDHGHFDGESNRKMEEDEDTKDSEEDDLCSSQNVQIAESSKRNSGQDTLAGETRDHNENSRIEINTSNTAPRVTKFPQVQVTSATGEVKKNKTRIPLPAVPLKKLEFSAENDMTGKEARSLGETNENSLPAERSSTSSRIRLYQEKGKQKALSDGDIYGQSSNNKSHESVESCNSARLFSKGIKRQNRDQELVIGSKRLKRHGSPSIIGPDSSFMNWISNMVKGLPDSNKRECSSFVPALAFTNDACGVKHPEKFMDNRLRDSANQNTGFQTMFQSMYCRKTKVSENGKEKEDYFLEETKELEYLPTSCERKVDNSCKEIMVSNKKVNLSKPWIFSTCEIDLSENKEKSDSLLKQENSTADNTILNIQSRSSTNPLASLWITRLYTQTPNLENRNQVTRKAPKDNFDIVFPMDQKSSKAKDVSEAMASVLARRLDALRHIITSKTRNYSTSSLTCFFCGKSGHDLRDCPEVTKTELEDLLVKISSFSTVGESPSICIRCLNIDHWAISCPFVSSSTPRQSGKNASFYLTWNVKKSSRNKCLSSNKIRKSSSSNSENGSKYDRNFPVSNFVNAKKTGAPEDMCRVIKKLRLSRGNILRWMNSNLSLSNLNGFFLRLRLGKFEAGVGGTGYYVARIVGDGREHIGGRSSYSILVDIGGTRLSVGSEYISNHDFLESEIDDWWCRILKAGGKIPSLDELNSKFKDRKTSIGF</sequence>